<gene>
    <name evidence="2" type="ORF">ACH5RR_014352</name>
</gene>
<organism evidence="2 3">
    <name type="scientific">Cinchona calisaya</name>
    <dbReference type="NCBI Taxonomy" id="153742"/>
    <lineage>
        <taxon>Eukaryota</taxon>
        <taxon>Viridiplantae</taxon>
        <taxon>Streptophyta</taxon>
        <taxon>Embryophyta</taxon>
        <taxon>Tracheophyta</taxon>
        <taxon>Spermatophyta</taxon>
        <taxon>Magnoliopsida</taxon>
        <taxon>eudicotyledons</taxon>
        <taxon>Gunneridae</taxon>
        <taxon>Pentapetalae</taxon>
        <taxon>asterids</taxon>
        <taxon>lamiids</taxon>
        <taxon>Gentianales</taxon>
        <taxon>Rubiaceae</taxon>
        <taxon>Cinchonoideae</taxon>
        <taxon>Cinchoneae</taxon>
        <taxon>Cinchona</taxon>
    </lineage>
</organism>
<dbReference type="PANTHER" id="PTHR33730">
    <property type="entry name" value="OS05G0542732 PROTEIN-RELATED"/>
    <property type="match status" value="1"/>
</dbReference>
<reference evidence="2 3" key="1">
    <citation type="submission" date="2024-11" db="EMBL/GenBank/DDBJ databases">
        <title>A near-complete genome assembly of Cinchona calisaya.</title>
        <authorList>
            <person name="Lian D.C."/>
            <person name="Zhao X.W."/>
            <person name="Wei L."/>
        </authorList>
    </citation>
    <scope>NUCLEOTIDE SEQUENCE [LARGE SCALE GENOMIC DNA]</scope>
    <source>
        <tissue evidence="2">Nenye</tissue>
    </source>
</reference>
<dbReference type="InterPro" id="IPR031421">
    <property type="entry name" value="DUF4666"/>
</dbReference>
<evidence type="ECO:0000313" key="2">
    <source>
        <dbReference type="EMBL" id="KAL3525980.1"/>
    </source>
</evidence>
<dbReference type="EMBL" id="JBJUIK010000006">
    <property type="protein sequence ID" value="KAL3525980.1"/>
    <property type="molecule type" value="Genomic_DNA"/>
</dbReference>
<feature type="compositionally biased region" description="Polar residues" evidence="1">
    <location>
        <begin position="73"/>
        <end position="84"/>
    </location>
</feature>
<keyword evidence="3" id="KW-1185">Reference proteome</keyword>
<feature type="region of interest" description="Disordered" evidence="1">
    <location>
        <begin position="1"/>
        <end position="84"/>
    </location>
</feature>
<feature type="compositionally biased region" description="Basic and acidic residues" evidence="1">
    <location>
        <begin position="21"/>
        <end position="52"/>
    </location>
</feature>
<proteinExistence type="predicted"/>
<dbReference type="Pfam" id="PF15697">
    <property type="entry name" value="DUF4666"/>
    <property type="match status" value="1"/>
</dbReference>
<evidence type="ECO:0000313" key="3">
    <source>
        <dbReference type="Proteomes" id="UP001630127"/>
    </source>
</evidence>
<evidence type="ECO:0000256" key="1">
    <source>
        <dbReference type="SAM" id="MobiDB-lite"/>
    </source>
</evidence>
<dbReference type="Proteomes" id="UP001630127">
    <property type="component" value="Unassembled WGS sequence"/>
</dbReference>
<name>A0ABD3A2L7_9GENT</name>
<dbReference type="PANTHER" id="PTHR33730:SF36">
    <property type="entry name" value="PLANT_PROTEIN"/>
    <property type="match status" value="1"/>
</dbReference>
<dbReference type="AlphaFoldDB" id="A0ABD3A2L7"/>
<feature type="compositionally biased region" description="Polar residues" evidence="1">
    <location>
        <begin position="1"/>
        <end position="17"/>
    </location>
</feature>
<accession>A0ABD3A2L7</accession>
<protein>
    <submittedName>
        <fullName evidence="2">Uncharacterized protein</fullName>
    </submittedName>
</protein>
<comment type="caution">
    <text evidence="2">The sequence shown here is derived from an EMBL/GenBank/DDBJ whole genome shotgun (WGS) entry which is preliminary data.</text>
</comment>
<sequence length="103" mass="11162">MSTLQRSSYSFRRQGSSGRIWDNRLPGRDIKAHAADHEKVQENRSTHNDIDNHSSPPVVAETTSVPPEAMASSVDQTPSRSGNKAQKCALGAIFGRCARPSAS</sequence>